<evidence type="ECO:0000313" key="3">
    <source>
        <dbReference type="Proteomes" id="UP000017052"/>
    </source>
</evidence>
<sequence>MSTDRSSTGKSGIGRNGAGRRPGIRRSLEALGLAAAIALGGITVISPEEAHAAGISRPLVIQPSPVQVQTVESTDDEQ</sequence>
<feature type="region of interest" description="Disordered" evidence="1">
    <location>
        <begin position="1"/>
        <end position="22"/>
    </location>
</feature>
<proteinExistence type="predicted"/>
<name>U2PWT9_9ACTN</name>
<organism evidence="2 3">
    <name type="scientific">Propionibacterium acidifaciens F0233</name>
    <dbReference type="NCBI Taxonomy" id="553198"/>
    <lineage>
        <taxon>Bacteria</taxon>
        <taxon>Bacillati</taxon>
        <taxon>Actinomycetota</taxon>
        <taxon>Actinomycetes</taxon>
        <taxon>Propionibacteriales</taxon>
        <taxon>Propionibacteriaceae</taxon>
        <taxon>Propionibacterium</taxon>
    </lineage>
</organism>
<comment type="caution">
    <text evidence="2">The sequence shown here is derived from an EMBL/GenBank/DDBJ whole genome shotgun (WGS) entry which is preliminary data.</text>
</comment>
<dbReference type="EMBL" id="ACVN02000200">
    <property type="protein sequence ID" value="ERK54950.1"/>
    <property type="molecule type" value="Genomic_DNA"/>
</dbReference>
<feature type="compositionally biased region" description="Polar residues" evidence="1">
    <location>
        <begin position="1"/>
        <end position="10"/>
    </location>
</feature>
<dbReference type="RefSeq" id="WP_021797749.1">
    <property type="nucleotide sequence ID" value="NZ_ACVN02000200.1"/>
</dbReference>
<evidence type="ECO:0000256" key="1">
    <source>
        <dbReference type="SAM" id="MobiDB-lite"/>
    </source>
</evidence>
<dbReference type="Proteomes" id="UP000017052">
    <property type="component" value="Unassembled WGS sequence"/>
</dbReference>
<dbReference type="AlphaFoldDB" id="U2PWT9"/>
<dbReference type="GeneID" id="95360064"/>
<evidence type="ECO:0000313" key="2">
    <source>
        <dbReference type="EMBL" id="ERK54950.1"/>
    </source>
</evidence>
<reference evidence="2" key="1">
    <citation type="submission" date="2013-08" db="EMBL/GenBank/DDBJ databases">
        <authorList>
            <person name="Durkin A.S."/>
            <person name="Haft D.R."/>
            <person name="McCorrison J."/>
            <person name="Torralba M."/>
            <person name="Gillis M."/>
            <person name="Haft D.H."/>
            <person name="Methe B."/>
            <person name="Sutton G."/>
            <person name="Nelson K.E."/>
        </authorList>
    </citation>
    <scope>NUCLEOTIDE SEQUENCE [LARGE SCALE GENOMIC DNA]</scope>
    <source>
        <strain evidence="2">F0233</strain>
    </source>
</reference>
<dbReference type="OrthoDB" id="9975983at2"/>
<protein>
    <submittedName>
        <fullName evidence="2">Uncharacterized protein</fullName>
    </submittedName>
</protein>
<keyword evidence="3" id="KW-1185">Reference proteome</keyword>
<accession>U2PWT9</accession>
<gene>
    <name evidence="2" type="ORF">HMPREF0682_1693</name>
</gene>